<proteinExistence type="predicted"/>
<organism evidence="1">
    <name type="scientific">Siphoviridae sp. ctM5A27</name>
    <dbReference type="NCBI Taxonomy" id="2825459"/>
    <lineage>
        <taxon>Viruses</taxon>
        <taxon>Duplodnaviria</taxon>
        <taxon>Heunggongvirae</taxon>
        <taxon>Uroviricota</taxon>
        <taxon>Caudoviricetes</taxon>
    </lineage>
</organism>
<protein>
    <submittedName>
        <fullName evidence="1">Uncharacterized protein</fullName>
    </submittedName>
</protein>
<accession>A0A8S5PHP6</accession>
<dbReference type="EMBL" id="BK015415">
    <property type="protein sequence ID" value="DAE05708.1"/>
    <property type="molecule type" value="Genomic_DNA"/>
</dbReference>
<reference evidence="1" key="1">
    <citation type="journal article" date="2021" name="Proc. Natl. Acad. Sci. U.S.A.">
        <title>A Catalog of Tens of Thousands of Viruses from Human Metagenomes Reveals Hidden Associations with Chronic Diseases.</title>
        <authorList>
            <person name="Tisza M.J."/>
            <person name="Buck C.B."/>
        </authorList>
    </citation>
    <scope>NUCLEOTIDE SEQUENCE</scope>
    <source>
        <strain evidence="1">CtM5A27</strain>
    </source>
</reference>
<sequence length="33" mass="4000">MRCRLFLLEKLNLGSDIYCREVISYVNCQLDKY</sequence>
<name>A0A8S5PHP6_9CAUD</name>
<evidence type="ECO:0000313" key="1">
    <source>
        <dbReference type="EMBL" id="DAE05708.1"/>
    </source>
</evidence>